<organism evidence="5 6">
    <name type="scientific">Dorcoceras hygrometricum</name>
    <dbReference type="NCBI Taxonomy" id="472368"/>
    <lineage>
        <taxon>Eukaryota</taxon>
        <taxon>Viridiplantae</taxon>
        <taxon>Streptophyta</taxon>
        <taxon>Embryophyta</taxon>
        <taxon>Tracheophyta</taxon>
        <taxon>Spermatophyta</taxon>
        <taxon>Magnoliopsida</taxon>
        <taxon>eudicotyledons</taxon>
        <taxon>Gunneridae</taxon>
        <taxon>Pentapetalae</taxon>
        <taxon>asterids</taxon>
        <taxon>lamiids</taxon>
        <taxon>Lamiales</taxon>
        <taxon>Gesneriaceae</taxon>
        <taxon>Didymocarpoideae</taxon>
        <taxon>Trichosporeae</taxon>
        <taxon>Loxocarpinae</taxon>
        <taxon>Dorcoceras</taxon>
    </lineage>
</organism>
<protein>
    <recommendedName>
        <fullName evidence="4">WDR5-like beta-propeller domain-containing protein</fullName>
    </recommendedName>
</protein>
<reference evidence="5 6" key="1">
    <citation type="journal article" date="2015" name="Proc. Natl. Acad. Sci. U.S.A.">
        <title>The resurrection genome of Boea hygrometrica: A blueprint for survival of dehydration.</title>
        <authorList>
            <person name="Xiao L."/>
            <person name="Yang G."/>
            <person name="Zhang L."/>
            <person name="Yang X."/>
            <person name="Zhao S."/>
            <person name="Ji Z."/>
            <person name="Zhou Q."/>
            <person name="Hu M."/>
            <person name="Wang Y."/>
            <person name="Chen M."/>
            <person name="Xu Y."/>
            <person name="Jin H."/>
            <person name="Xiao X."/>
            <person name="Hu G."/>
            <person name="Bao F."/>
            <person name="Hu Y."/>
            <person name="Wan P."/>
            <person name="Li L."/>
            <person name="Deng X."/>
            <person name="Kuang T."/>
            <person name="Xiang C."/>
            <person name="Zhu J.K."/>
            <person name="Oliver M.J."/>
            <person name="He Y."/>
        </authorList>
    </citation>
    <scope>NUCLEOTIDE SEQUENCE [LARGE SCALE GENOMIC DNA]</scope>
    <source>
        <strain evidence="6">cv. XS01</strain>
    </source>
</reference>
<dbReference type="InterPro" id="IPR015943">
    <property type="entry name" value="WD40/YVTN_repeat-like_dom_sf"/>
</dbReference>
<dbReference type="InterPro" id="IPR059122">
    <property type="entry name" value="Beta-prop_WDR5-like"/>
</dbReference>
<dbReference type="Proteomes" id="UP000250235">
    <property type="component" value="Unassembled WGS sequence"/>
</dbReference>
<dbReference type="Gene3D" id="2.130.10.10">
    <property type="entry name" value="YVTN repeat-like/Quinoprotein amine dehydrogenase"/>
    <property type="match status" value="1"/>
</dbReference>
<feature type="repeat" description="WD" evidence="3">
    <location>
        <begin position="148"/>
        <end position="189"/>
    </location>
</feature>
<evidence type="ECO:0000313" key="5">
    <source>
        <dbReference type="EMBL" id="KZV24946.1"/>
    </source>
</evidence>
<feature type="repeat" description="WD" evidence="3">
    <location>
        <begin position="64"/>
        <end position="105"/>
    </location>
</feature>
<dbReference type="PANTHER" id="PTHR19879:SF1">
    <property type="entry name" value="CANNONBALL-RELATED"/>
    <property type="match status" value="1"/>
</dbReference>
<dbReference type="Pfam" id="PF25175">
    <property type="entry name" value="Beta-prop_WDR5"/>
    <property type="match status" value="1"/>
</dbReference>
<dbReference type="InterPro" id="IPR036322">
    <property type="entry name" value="WD40_repeat_dom_sf"/>
</dbReference>
<dbReference type="PROSITE" id="PS50294">
    <property type="entry name" value="WD_REPEATS_REGION"/>
    <property type="match status" value="3"/>
</dbReference>
<dbReference type="OrthoDB" id="1367865at2759"/>
<feature type="repeat" description="WD" evidence="3">
    <location>
        <begin position="106"/>
        <end position="147"/>
    </location>
</feature>
<sequence>MAEFPQPFRTFRGIHTLTQLIGETASRVRFSPDGILLAIASDTIPRTYNISPPSNTPTLHREFRNGHTGPVTGLAFSSDSRFLATSSSDTTVCLWEVSSGSLIRTLAGHNGPVSCVKINRVADTIVSGSHDETIRLWDADSGACKKVIPAYSGPITDVDFSPDGSMIVACSIGGLCRIWDTASVYRMITIKEVGIPPVGSVMFSSDGRFVVIGNMDNTVRIWSMDLVRLQTFYAGQMNTYGSATFYGADERHILSGCQDNCLCIWEMLSGIIVGIIEEAHAGAVASVSCHPSYNMIASASLEDTATVKIWSPDFWL</sequence>
<evidence type="ECO:0000256" key="3">
    <source>
        <dbReference type="PROSITE-ProRule" id="PRU00221"/>
    </source>
</evidence>
<accession>A0A2Z7AU84</accession>
<proteinExistence type="predicted"/>
<dbReference type="CDD" id="cd00200">
    <property type="entry name" value="WD40"/>
    <property type="match status" value="1"/>
</dbReference>
<dbReference type="AlphaFoldDB" id="A0A2Z7AU84"/>
<dbReference type="PRINTS" id="PR00320">
    <property type="entry name" value="GPROTEINBRPT"/>
</dbReference>
<dbReference type="InterPro" id="IPR020472">
    <property type="entry name" value="WD40_PAC1"/>
</dbReference>
<name>A0A2Z7AU84_9LAMI</name>
<dbReference type="EMBL" id="KV012487">
    <property type="protein sequence ID" value="KZV24946.1"/>
    <property type="molecule type" value="Genomic_DNA"/>
</dbReference>
<keyword evidence="6" id="KW-1185">Reference proteome</keyword>
<feature type="repeat" description="WD" evidence="3">
    <location>
        <begin position="198"/>
        <end position="225"/>
    </location>
</feature>
<dbReference type="InterPro" id="IPR001680">
    <property type="entry name" value="WD40_rpt"/>
</dbReference>
<dbReference type="SUPFAM" id="SSF50978">
    <property type="entry name" value="WD40 repeat-like"/>
    <property type="match status" value="1"/>
</dbReference>
<dbReference type="InterPro" id="IPR019775">
    <property type="entry name" value="WD40_repeat_CS"/>
</dbReference>
<evidence type="ECO:0000259" key="4">
    <source>
        <dbReference type="Pfam" id="PF25175"/>
    </source>
</evidence>
<evidence type="ECO:0000256" key="1">
    <source>
        <dbReference type="ARBA" id="ARBA00022574"/>
    </source>
</evidence>
<keyword evidence="1 3" id="KW-0853">WD repeat</keyword>
<keyword evidence="2" id="KW-0677">Repeat</keyword>
<dbReference type="PANTHER" id="PTHR19879">
    <property type="entry name" value="TRANSCRIPTION INITIATION FACTOR TFIID"/>
    <property type="match status" value="1"/>
</dbReference>
<dbReference type="SMART" id="SM00320">
    <property type="entry name" value="WD40"/>
    <property type="match status" value="7"/>
</dbReference>
<dbReference type="PROSITE" id="PS50082">
    <property type="entry name" value="WD_REPEATS_2"/>
    <property type="match status" value="4"/>
</dbReference>
<evidence type="ECO:0000313" key="6">
    <source>
        <dbReference type="Proteomes" id="UP000250235"/>
    </source>
</evidence>
<evidence type="ECO:0000256" key="2">
    <source>
        <dbReference type="ARBA" id="ARBA00022737"/>
    </source>
</evidence>
<gene>
    <name evidence="5" type="ORF">F511_01916</name>
</gene>
<dbReference type="PROSITE" id="PS00678">
    <property type="entry name" value="WD_REPEATS_1"/>
    <property type="match status" value="2"/>
</dbReference>
<feature type="domain" description="WDR5-like beta-propeller" evidence="4">
    <location>
        <begin position="24"/>
        <end position="311"/>
    </location>
</feature>